<organism evidence="1 2">
    <name type="scientific">Lachnotalea glycerini</name>
    <dbReference type="NCBI Taxonomy" id="1763509"/>
    <lineage>
        <taxon>Bacteria</taxon>
        <taxon>Bacillati</taxon>
        <taxon>Bacillota</taxon>
        <taxon>Clostridia</taxon>
        <taxon>Lachnospirales</taxon>
        <taxon>Lachnospiraceae</taxon>
        <taxon>Lachnotalea</taxon>
    </lineage>
</organism>
<dbReference type="PANTHER" id="PTHR13754:SF13">
    <property type="entry name" value="METALLO-BETA-LACTAMASE SUPERFAMILY PROTEIN (AFU_ORTHOLOGUE AFUA_3G07630)"/>
    <property type="match status" value="1"/>
</dbReference>
<evidence type="ECO:0008006" key="3">
    <source>
        <dbReference type="Google" id="ProtNLM"/>
    </source>
</evidence>
<reference evidence="1 2" key="1">
    <citation type="submission" date="2018-05" db="EMBL/GenBank/DDBJ databases">
        <title>Genomic Encyclopedia of Type Strains, Phase IV (KMG-IV): sequencing the most valuable type-strain genomes for metagenomic binning, comparative biology and taxonomic classification.</title>
        <authorList>
            <person name="Goeker M."/>
        </authorList>
    </citation>
    <scope>NUCLEOTIDE SEQUENCE [LARGE SCALE GENOMIC DNA]</scope>
    <source>
        <strain evidence="1 2">DSM 28816</strain>
    </source>
</reference>
<dbReference type="AlphaFoldDB" id="A0A318EUF7"/>
<dbReference type="InterPro" id="IPR052926">
    <property type="entry name" value="Metallo-beta-lactamase_dom"/>
</dbReference>
<accession>A0A318EUF7</accession>
<dbReference type="EMBL" id="QICS01000001">
    <property type="protein sequence ID" value="PXV95882.1"/>
    <property type="molecule type" value="Genomic_DNA"/>
</dbReference>
<protein>
    <recommendedName>
        <fullName evidence="3">MBL fold metallo-hydrolase</fullName>
    </recommendedName>
</protein>
<comment type="caution">
    <text evidence="1">The sequence shown here is derived from an EMBL/GenBank/DDBJ whole genome shotgun (WGS) entry which is preliminary data.</text>
</comment>
<dbReference type="RefSeq" id="WP_242993346.1">
    <property type="nucleotide sequence ID" value="NZ_NOKA02000001.1"/>
</dbReference>
<sequence>MIGGTHLIEADEARIQKTIDAFKEMKIQLIAVSHCTGEEGMRLISEEMKEQFLYNNTGKVIEI</sequence>
<proteinExistence type="predicted"/>
<evidence type="ECO:0000313" key="2">
    <source>
        <dbReference type="Proteomes" id="UP000247523"/>
    </source>
</evidence>
<name>A0A318EUF7_9FIRM</name>
<dbReference type="InterPro" id="IPR036866">
    <property type="entry name" value="RibonucZ/Hydroxyglut_hydro"/>
</dbReference>
<evidence type="ECO:0000313" key="1">
    <source>
        <dbReference type="EMBL" id="PXV95882.1"/>
    </source>
</evidence>
<dbReference type="GO" id="GO:0016740">
    <property type="term" value="F:transferase activity"/>
    <property type="evidence" value="ECO:0007669"/>
    <property type="project" value="TreeGrafter"/>
</dbReference>
<gene>
    <name evidence="1" type="ORF">C8E03_101513</name>
</gene>
<dbReference type="Proteomes" id="UP000247523">
    <property type="component" value="Unassembled WGS sequence"/>
</dbReference>
<dbReference type="PANTHER" id="PTHR13754">
    <property type="entry name" value="METALLO-BETA-LACTAMASE SUPERFAMILY PROTEIN"/>
    <property type="match status" value="1"/>
</dbReference>
<dbReference type="Gene3D" id="3.60.15.10">
    <property type="entry name" value="Ribonuclease Z/Hydroxyacylglutathione hydrolase-like"/>
    <property type="match status" value="1"/>
</dbReference>